<proteinExistence type="predicted"/>
<keyword evidence="3" id="KW-1185">Reference proteome</keyword>
<reference evidence="2 3" key="1">
    <citation type="submission" date="2018-01" db="EMBL/GenBank/DDBJ databases">
        <title>Draft genome sequence of Paucibacter aquatile CR182 isolated from freshwater of the Nakdong River.</title>
        <authorList>
            <person name="Choi A."/>
            <person name="Chung E.J."/>
        </authorList>
    </citation>
    <scope>NUCLEOTIDE SEQUENCE [LARGE SCALE GENOMIC DNA]</scope>
    <source>
        <strain evidence="2 3">CR182</strain>
    </source>
</reference>
<comment type="caution">
    <text evidence="2">The sequence shown here is derived from an EMBL/GenBank/DDBJ whole genome shotgun (WGS) entry which is preliminary data.</text>
</comment>
<sequence length="145" mass="16142">MLVVLAMLAVLATAARPLLEMSVQRAREHELRSGLRQLRGALDAYKKAVEGGQIRSSPEDSGYPPDLESLVKGVVDVKTPDSRKLYFLRRLPRDPFADPALPAADTWGLRAADSPPDEPRSGKDVFDVYSRSDRRALDGTRLRDW</sequence>
<dbReference type="EMBL" id="POSP01000003">
    <property type="protein sequence ID" value="PND38636.1"/>
    <property type="molecule type" value="Genomic_DNA"/>
</dbReference>
<dbReference type="SUPFAM" id="SSF54523">
    <property type="entry name" value="Pili subunits"/>
    <property type="match status" value="1"/>
</dbReference>
<evidence type="ECO:0000313" key="2">
    <source>
        <dbReference type="EMBL" id="PND38636.1"/>
    </source>
</evidence>
<protein>
    <submittedName>
        <fullName evidence="2">General secretion pathway protein GspG</fullName>
    </submittedName>
</protein>
<evidence type="ECO:0000313" key="3">
    <source>
        <dbReference type="Proteomes" id="UP000235916"/>
    </source>
</evidence>
<feature type="compositionally biased region" description="Basic and acidic residues" evidence="1">
    <location>
        <begin position="117"/>
        <end position="126"/>
    </location>
</feature>
<evidence type="ECO:0000256" key="1">
    <source>
        <dbReference type="SAM" id="MobiDB-lite"/>
    </source>
</evidence>
<organism evidence="2 3">
    <name type="scientific">Kinneretia aquatilis</name>
    <dbReference type="NCBI Taxonomy" id="2070761"/>
    <lineage>
        <taxon>Bacteria</taxon>
        <taxon>Pseudomonadati</taxon>
        <taxon>Pseudomonadota</taxon>
        <taxon>Betaproteobacteria</taxon>
        <taxon>Burkholderiales</taxon>
        <taxon>Sphaerotilaceae</taxon>
        <taxon>Roseateles</taxon>
    </lineage>
</organism>
<feature type="region of interest" description="Disordered" evidence="1">
    <location>
        <begin position="105"/>
        <end position="126"/>
    </location>
</feature>
<gene>
    <name evidence="2" type="ORF">C1O66_14620</name>
</gene>
<accession>A0A2N8KYU4</accession>
<dbReference type="InterPro" id="IPR045584">
    <property type="entry name" value="Pilin-like"/>
</dbReference>
<name>A0A2N8KYU4_9BURK</name>
<dbReference type="AlphaFoldDB" id="A0A2N8KYU4"/>
<dbReference type="OrthoDB" id="9790526at2"/>
<dbReference type="Proteomes" id="UP000235916">
    <property type="component" value="Unassembled WGS sequence"/>
</dbReference>